<evidence type="ECO:0000313" key="1">
    <source>
        <dbReference type="EMBL" id="CBW76253.1"/>
    </source>
</evidence>
<organism evidence="1 2">
    <name type="scientific">Mycetohabitans rhizoxinica (strain DSM 19002 / CIP 109453 / HKI 454)</name>
    <name type="common">Paraburkholderia rhizoxinica</name>
    <dbReference type="NCBI Taxonomy" id="882378"/>
    <lineage>
        <taxon>Bacteria</taxon>
        <taxon>Pseudomonadati</taxon>
        <taxon>Pseudomonadota</taxon>
        <taxon>Betaproteobacteria</taxon>
        <taxon>Burkholderiales</taxon>
        <taxon>Burkholderiaceae</taxon>
        <taxon>Mycetohabitans</taxon>
    </lineage>
</organism>
<name>E5AMM1_MYCRK</name>
<dbReference type="AlphaFoldDB" id="E5AMM1"/>
<evidence type="ECO:0000313" key="2">
    <source>
        <dbReference type="Proteomes" id="UP000007437"/>
    </source>
</evidence>
<sequence>MRSQFNRPVIDGYRESKTFKAIIPFRPHGGHANARLAHRTAARQ</sequence>
<dbReference type="KEGG" id="brh:RBRH_03088"/>
<reference evidence="1 2" key="1">
    <citation type="journal article" date="2011" name="J. Bacteriol.">
        <title>Complete genome sequence of Burkholderia rhizoxinica, an endosymbiont of Rhizopus microsporus.</title>
        <authorList>
            <person name="Lackner G."/>
            <person name="Moebius N."/>
            <person name="Partida-Martinez L."/>
            <person name="Hertweck C."/>
        </authorList>
    </citation>
    <scope>NUCLEOTIDE SEQUENCE [LARGE SCALE GENOMIC DNA]</scope>
    <source>
        <strain evidence="2">DSM 19002 / CIP 109453 / HKI 454</strain>
    </source>
</reference>
<dbReference type="EMBL" id="FR687359">
    <property type="protein sequence ID" value="CBW76253.1"/>
    <property type="molecule type" value="Genomic_DNA"/>
</dbReference>
<dbReference type="HOGENOM" id="CLU_3213606_0_0_4"/>
<accession>E5AMM1</accession>
<gene>
    <name evidence="1" type="ordered locus">RBRH_03088</name>
</gene>
<protein>
    <submittedName>
        <fullName evidence="1">Uncharacterized protein</fullName>
    </submittedName>
</protein>
<dbReference type="STRING" id="882378.RBRH_03088"/>
<dbReference type="Proteomes" id="UP000007437">
    <property type="component" value="Chromosome"/>
</dbReference>
<proteinExistence type="predicted"/>